<feature type="transmembrane region" description="Helical" evidence="7">
    <location>
        <begin position="114"/>
        <end position="133"/>
    </location>
</feature>
<feature type="transmembrane region" description="Helical" evidence="7">
    <location>
        <begin position="447"/>
        <end position="465"/>
    </location>
</feature>
<evidence type="ECO:0000256" key="6">
    <source>
        <dbReference type="ARBA" id="ARBA00023136"/>
    </source>
</evidence>
<gene>
    <name evidence="8" type="ORF">H9Q13_07195</name>
</gene>
<dbReference type="CDD" id="cd13127">
    <property type="entry name" value="MATE_tuaB_like"/>
    <property type="match status" value="1"/>
</dbReference>
<comment type="similarity">
    <text evidence="2">Belongs to the polysaccharide synthase family.</text>
</comment>
<feature type="transmembrane region" description="Helical" evidence="7">
    <location>
        <begin position="145"/>
        <end position="164"/>
    </location>
</feature>
<evidence type="ECO:0000256" key="2">
    <source>
        <dbReference type="ARBA" id="ARBA00007430"/>
    </source>
</evidence>
<keyword evidence="3" id="KW-1003">Cell membrane</keyword>
<protein>
    <submittedName>
        <fullName evidence="8">Lipopolysaccharide biosynthesis protein</fullName>
    </submittedName>
</protein>
<evidence type="ECO:0000256" key="7">
    <source>
        <dbReference type="SAM" id="Phobius"/>
    </source>
</evidence>
<comment type="subcellular location">
    <subcellularLocation>
        <location evidence="1">Cell membrane</location>
        <topology evidence="1">Multi-pass membrane protein</topology>
    </subcellularLocation>
</comment>
<feature type="transmembrane region" description="Helical" evidence="7">
    <location>
        <begin position="363"/>
        <end position="394"/>
    </location>
</feature>
<evidence type="ECO:0000313" key="9">
    <source>
        <dbReference type="Proteomes" id="UP000625551"/>
    </source>
</evidence>
<feature type="transmembrane region" description="Helical" evidence="7">
    <location>
        <begin position="414"/>
        <end position="435"/>
    </location>
</feature>
<dbReference type="RefSeq" id="WP_191183080.1">
    <property type="nucleotide sequence ID" value="NZ_JACXAJ010000002.1"/>
</dbReference>
<evidence type="ECO:0000256" key="3">
    <source>
        <dbReference type="ARBA" id="ARBA00022475"/>
    </source>
</evidence>
<proteinExistence type="inferred from homology"/>
<sequence length="480" mass="54521">MSLRQKTISGLIWTFSQQFGVQLINFLVSIALARLLMPSEFGLIGMISIFIAIGSSLIDSGLTSSLIRTINPDQRDYSTVFFINLAGSVVIYFILFLAAPLIANFYDQPILESIVRVFTFSFIINAFAGVQSARLTKEMNFKLQMTIQIPSIIVSGIIGVVLAVQGYGVWSLVYMNLSQSFLSTLQLWLRSGWRPSLILDKEKLKHHFKFGYKLTLSGLLDTIYNNAYNLIIGKYFSAAQLGYYTRAQSLKQLPVNNISRALNKVTYPLFASIQNDNLKLRAVYSKIMRQVIFWLAPTMAILFIFALPIFQILFGEKWLPAVPYFQILCFVGVLHPLHSYNLNILKVKGRSDLFLKLEIIKKIYTTIGIACAIPFGIIGLLWWQVISSIVGLIINAWYSGKLINYPLNEQLIDIVPIFSLSIVVGAIIYSFDYFFSSAILLSDIWRIMFFPILYFLFYLGLSYIIKIKSLADFTQLILKK</sequence>
<dbReference type="PANTHER" id="PTHR30250">
    <property type="entry name" value="PST FAMILY PREDICTED COLANIC ACID TRANSPORTER"/>
    <property type="match status" value="1"/>
</dbReference>
<keyword evidence="4 7" id="KW-0812">Transmembrane</keyword>
<feature type="transmembrane region" description="Helical" evidence="7">
    <location>
        <begin position="12"/>
        <end position="37"/>
    </location>
</feature>
<organism evidence="8 9">
    <name type="scientific">Pontibacter aquaedesilientis</name>
    <dbReference type="NCBI Taxonomy" id="2766980"/>
    <lineage>
        <taxon>Bacteria</taxon>
        <taxon>Pseudomonadati</taxon>
        <taxon>Bacteroidota</taxon>
        <taxon>Cytophagia</taxon>
        <taxon>Cytophagales</taxon>
        <taxon>Hymenobacteraceae</taxon>
        <taxon>Pontibacter</taxon>
    </lineage>
</organism>
<dbReference type="PANTHER" id="PTHR30250:SF10">
    <property type="entry name" value="LIPOPOLYSACCHARIDE BIOSYNTHESIS PROTEIN WZXC"/>
    <property type="match status" value="1"/>
</dbReference>
<feature type="transmembrane region" description="Helical" evidence="7">
    <location>
        <begin position="79"/>
        <end position="102"/>
    </location>
</feature>
<keyword evidence="9" id="KW-1185">Reference proteome</keyword>
<reference evidence="8 9" key="1">
    <citation type="submission" date="2020-09" db="EMBL/GenBank/DDBJ databases">
        <title>Genome sequencing and assembly of Pontibacter sp.</title>
        <authorList>
            <person name="Chhetri G."/>
        </authorList>
    </citation>
    <scope>NUCLEOTIDE SEQUENCE [LARGE SCALE GENOMIC DNA]</scope>
    <source>
        <strain evidence="8 9">JH31</strain>
    </source>
</reference>
<evidence type="ECO:0000256" key="4">
    <source>
        <dbReference type="ARBA" id="ARBA00022692"/>
    </source>
</evidence>
<feature type="transmembrane region" description="Helical" evidence="7">
    <location>
        <begin position="43"/>
        <end position="67"/>
    </location>
</feature>
<evidence type="ECO:0000256" key="5">
    <source>
        <dbReference type="ARBA" id="ARBA00022989"/>
    </source>
</evidence>
<dbReference type="InterPro" id="IPR050833">
    <property type="entry name" value="Poly_Biosynth_Transport"/>
</dbReference>
<feature type="transmembrane region" description="Helical" evidence="7">
    <location>
        <begin position="291"/>
        <end position="315"/>
    </location>
</feature>
<name>A0ABR7XF66_9BACT</name>
<keyword evidence="5 7" id="KW-1133">Transmembrane helix</keyword>
<evidence type="ECO:0000256" key="1">
    <source>
        <dbReference type="ARBA" id="ARBA00004651"/>
    </source>
</evidence>
<dbReference type="Proteomes" id="UP000625551">
    <property type="component" value="Unassembled WGS sequence"/>
</dbReference>
<accession>A0ABR7XF66</accession>
<dbReference type="Pfam" id="PF13440">
    <property type="entry name" value="Polysacc_synt_3"/>
    <property type="match status" value="1"/>
</dbReference>
<keyword evidence="6 7" id="KW-0472">Membrane</keyword>
<feature type="transmembrane region" description="Helical" evidence="7">
    <location>
        <begin position="321"/>
        <end position="342"/>
    </location>
</feature>
<evidence type="ECO:0000313" key="8">
    <source>
        <dbReference type="EMBL" id="MBD1396945.1"/>
    </source>
</evidence>
<comment type="caution">
    <text evidence="8">The sequence shown here is derived from an EMBL/GenBank/DDBJ whole genome shotgun (WGS) entry which is preliminary data.</text>
</comment>
<dbReference type="EMBL" id="JACXAJ010000002">
    <property type="protein sequence ID" value="MBD1396945.1"/>
    <property type="molecule type" value="Genomic_DNA"/>
</dbReference>